<dbReference type="OrthoDB" id="5295702at2"/>
<dbReference type="EMBL" id="CP021111">
    <property type="protein sequence ID" value="ARP92909.1"/>
    <property type="molecule type" value="Genomic_DNA"/>
</dbReference>
<accession>A0A1W6Z6D2</accession>
<feature type="domain" description="NAD-dependent epimerase/dehydratase" evidence="1">
    <location>
        <begin position="73"/>
        <end position="192"/>
    </location>
</feature>
<dbReference type="KEGG" id="bgm:CAL15_00050"/>
<dbReference type="InterPro" id="IPR036291">
    <property type="entry name" value="NAD(P)-bd_dom_sf"/>
</dbReference>
<dbReference type="STRING" id="463040.CAL15_00050"/>
<evidence type="ECO:0000313" key="3">
    <source>
        <dbReference type="Proteomes" id="UP000194161"/>
    </source>
</evidence>
<dbReference type="Proteomes" id="UP000194161">
    <property type="component" value="Chromosome"/>
</dbReference>
<sequence>MARYLIGAKGRLGHAIEAEFGNDQIISLDRAIYQAWSRPGAAEAVSRFFDGCKDDSTTIFVASGLLDPRLPSEDLSAVNYLLPRNVVEGATKTGAKVITFGTIMEGLLASRNPYIQSKAALAEYVAGAASRNEPVVHVQIHTLYGVGHPSPFMFLGQMLTSIREKRPFEMTSGRQLREYHHLADEARALRKINAGAALGVVNLSHGKPVSLRAIAENVFDAFGMRDLLRVGALPEPAEENYDKVLPPTELARHVAFRDSIPAIVDYMRNCHTPDEVKA</sequence>
<dbReference type="SUPFAM" id="SSF51735">
    <property type="entry name" value="NAD(P)-binding Rossmann-fold domains"/>
    <property type="match status" value="1"/>
</dbReference>
<name>A0A1W6Z6D2_9BORD</name>
<dbReference type="InterPro" id="IPR001509">
    <property type="entry name" value="Epimerase_deHydtase"/>
</dbReference>
<dbReference type="RefSeq" id="WP_086076746.1">
    <property type="nucleotide sequence ID" value="NZ_CP021111.1"/>
</dbReference>
<dbReference type="Pfam" id="PF01370">
    <property type="entry name" value="Epimerase"/>
    <property type="match status" value="1"/>
</dbReference>
<evidence type="ECO:0000259" key="1">
    <source>
        <dbReference type="Pfam" id="PF01370"/>
    </source>
</evidence>
<evidence type="ECO:0000313" key="2">
    <source>
        <dbReference type="EMBL" id="ARP92909.1"/>
    </source>
</evidence>
<organism evidence="2 3">
    <name type="scientific">Bordetella genomosp. 13</name>
    <dbReference type="NCBI Taxonomy" id="463040"/>
    <lineage>
        <taxon>Bacteria</taxon>
        <taxon>Pseudomonadati</taxon>
        <taxon>Pseudomonadota</taxon>
        <taxon>Betaproteobacteria</taxon>
        <taxon>Burkholderiales</taxon>
        <taxon>Alcaligenaceae</taxon>
        <taxon>Bordetella</taxon>
    </lineage>
</organism>
<dbReference type="AlphaFoldDB" id="A0A1W6Z6D2"/>
<proteinExistence type="predicted"/>
<dbReference type="Gene3D" id="3.40.50.720">
    <property type="entry name" value="NAD(P)-binding Rossmann-like Domain"/>
    <property type="match status" value="1"/>
</dbReference>
<protein>
    <recommendedName>
        <fullName evidence="1">NAD-dependent epimerase/dehydratase domain-containing protein</fullName>
    </recommendedName>
</protein>
<keyword evidence="3" id="KW-1185">Reference proteome</keyword>
<reference evidence="2 3" key="1">
    <citation type="submission" date="2017-05" db="EMBL/GenBank/DDBJ databases">
        <title>Complete and WGS of Bordetella genogroups.</title>
        <authorList>
            <person name="Spilker T."/>
            <person name="LiPuma J."/>
        </authorList>
    </citation>
    <scope>NUCLEOTIDE SEQUENCE [LARGE SCALE GENOMIC DNA]</scope>
    <source>
        <strain evidence="2 3">AU7206</strain>
    </source>
</reference>
<gene>
    <name evidence="2" type="ORF">CAL15_00050</name>
</gene>